<dbReference type="Proteomes" id="UP000799537">
    <property type="component" value="Unassembled WGS sequence"/>
</dbReference>
<evidence type="ECO:0000256" key="2">
    <source>
        <dbReference type="SAM" id="Phobius"/>
    </source>
</evidence>
<evidence type="ECO:0000313" key="3">
    <source>
        <dbReference type="EMBL" id="KAF2164703.1"/>
    </source>
</evidence>
<accession>A0A6A6CD97</accession>
<name>A0A6A6CD97_ZASCE</name>
<evidence type="ECO:0000313" key="4">
    <source>
        <dbReference type="Proteomes" id="UP000799537"/>
    </source>
</evidence>
<feature type="region of interest" description="Disordered" evidence="1">
    <location>
        <begin position="300"/>
        <end position="321"/>
    </location>
</feature>
<gene>
    <name evidence="3" type="ORF">M409DRAFT_56513</name>
</gene>
<evidence type="ECO:0000256" key="1">
    <source>
        <dbReference type="SAM" id="MobiDB-lite"/>
    </source>
</evidence>
<reference evidence="3" key="1">
    <citation type="journal article" date="2020" name="Stud. Mycol.">
        <title>101 Dothideomycetes genomes: a test case for predicting lifestyles and emergence of pathogens.</title>
        <authorList>
            <person name="Haridas S."/>
            <person name="Albert R."/>
            <person name="Binder M."/>
            <person name="Bloem J."/>
            <person name="Labutti K."/>
            <person name="Salamov A."/>
            <person name="Andreopoulos B."/>
            <person name="Baker S."/>
            <person name="Barry K."/>
            <person name="Bills G."/>
            <person name="Bluhm B."/>
            <person name="Cannon C."/>
            <person name="Castanera R."/>
            <person name="Culley D."/>
            <person name="Daum C."/>
            <person name="Ezra D."/>
            <person name="Gonzalez J."/>
            <person name="Henrissat B."/>
            <person name="Kuo A."/>
            <person name="Liang C."/>
            <person name="Lipzen A."/>
            <person name="Lutzoni F."/>
            <person name="Magnuson J."/>
            <person name="Mondo S."/>
            <person name="Nolan M."/>
            <person name="Ohm R."/>
            <person name="Pangilinan J."/>
            <person name="Park H.-J."/>
            <person name="Ramirez L."/>
            <person name="Alfaro M."/>
            <person name="Sun H."/>
            <person name="Tritt A."/>
            <person name="Yoshinaga Y."/>
            <person name="Zwiers L.-H."/>
            <person name="Turgeon B."/>
            <person name="Goodwin S."/>
            <person name="Spatafora J."/>
            <person name="Crous P."/>
            <person name="Grigoriev I."/>
        </authorList>
    </citation>
    <scope>NUCLEOTIDE SEQUENCE</scope>
    <source>
        <strain evidence="3">ATCC 36951</strain>
    </source>
</reference>
<protein>
    <submittedName>
        <fullName evidence="3">Uncharacterized protein</fullName>
    </submittedName>
</protein>
<dbReference type="EMBL" id="ML993603">
    <property type="protein sequence ID" value="KAF2164703.1"/>
    <property type="molecule type" value="Genomic_DNA"/>
</dbReference>
<dbReference type="RefSeq" id="XP_033665592.1">
    <property type="nucleotide sequence ID" value="XM_033813315.1"/>
</dbReference>
<keyword evidence="2" id="KW-0812">Transmembrane</keyword>
<keyword evidence="2" id="KW-0472">Membrane</keyword>
<sequence>MSVAGATRTALSRRRSCAVGVVGCGAASGEWFVPAKYLTRRNAISRPLGVPNTLAQTDYCIHANANAGPAYPTHQQHALRTLRHAESDAEQESVVSLQQGHPSFVSTARPSSIVCPLPPNSAALLTVLGARVLCHLPGIVVVVCCWTGGSGLFSTRSHAHRSPPPHRRSCRAQVEKYCTALLLPGKRRSLRLALVASPTSCFPQQSTSPTTNKKCASGLLAVRPLCTFCIILLLFASAAAAARRCCCVVAALTSCTHLSTAPSKTYLPIHAACCCCRILGPPPAASQSHCARCLSYPSVSQSPHITPPLPAAFRRHRPSRH</sequence>
<feature type="transmembrane region" description="Helical" evidence="2">
    <location>
        <begin position="220"/>
        <end position="242"/>
    </location>
</feature>
<dbReference type="GeneID" id="54566587"/>
<organism evidence="3 4">
    <name type="scientific">Zasmidium cellare ATCC 36951</name>
    <dbReference type="NCBI Taxonomy" id="1080233"/>
    <lineage>
        <taxon>Eukaryota</taxon>
        <taxon>Fungi</taxon>
        <taxon>Dikarya</taxon>
        <taxon>Ascomycota</taxon>
        <taxon>Pezizomycotina</taxon>
        <taxon>Dothideomycetes</taxon>
        <taxon>Dothideomycetidae</taxon>
        <taxon>Mycosphaerellales</taxon>
        <taxon>Mycosphaerellaceae</taxon>
        <taxon>Zasmidium</taxon>
    </lineage>
</organism>
<keyword evidence="2" id="KW-1133">Transmembrane helix</keyword>
<dbReference type="AlphaFoldDB" id="A0A6A6CD97"/>
<keyword evidence="4" id="KW-1185">Reference proteome</keyword>
<proteinExistence type="predicted"/>